<dbReference type="PANTHER" id="PTHR11412:SF83">
    <property type="entry name" value="COMPLEMENT C5"/>
    <property type="match status" value="1"/>
</dbReference>
<dbReference type="InterPro" id="IPR050473">
    <property type="entry name" value="A2M/Complement_sys"/>
</dbReference>
<gene>
    <name evidence="3" type="ORF">KUDE01_007670</name>
</gene>
<sequence>MRCVICHRGFNSRSNLRSHMRIHTLDKPFVCRFCNRRFSQSSTLRNHVRLHTGERPYKCLVCQSAYSQLAGLRAHQKSARHRPSADANAKANAIAIANAAVGGGNMMVHSPQNHPPQLSMPHPASLVHHIPTMVLYLITAPLALRLDAVETVLLQLFGFSEEVTLHVFLKTSMAPDHRVLVREVVTLNAQNQHQAQARVKLHPGQLDKSMSHVILHVQSAEINQHLSIPVSRTNGFLFVQTEKPLYTPHQAVKVRAFSLNQELRPANRSVFLTFKDPDRTTVDIVEMIDVNNGIPSMQNPFKIPIKPKLGIWSIEAAYSDDFTTTARAEFEVKEYVLPSFYILVEPDTNYVSSGNFKSFNFKVSARYVHGAPVAEGEVFLRYGYVSGTKPPVIIPSSVTRERVGDENTDI</sequence>
<dbReference type="FunFam" id="3.30.160.60:FF:000501">
    <property type="entry name" value="PR domain zinc finger protein 12"/>
    <property type="match status" value="1"/>
</dbReference>
<feature type="domain" description="C2H2-type" evidence="2">
    <location>
        <begin position="29"/>
        <end position="56"/>
    </location>
</feature>
<protein>
    <submittedName>
        <fullName evidence="3">Complement C5</fullName>
    </submittedName>
</protein>
<dbReference type="SMART" id="SM00355">
    <property type="entry name" value="ZnF_C2H2"/>
    <property type="match status" value="3"/>
</dbReference>
<dbReference type="Pfam" id="PF17790">
    <property type="entry name" value="MG1"/>
    <property type="match status" value="1"/>
</dbReference>
<dbReference type="Pfam" id="PF00096">
    <property type="entry name" value="zf-C2H2"/>
    <property type="match status" value="2"/>
</dbReference>
<dbReference type="InterPro" id="IPR002890">
    <property type="entry name" value="MG2"/>
</dbReference>
<dbReference type="InterPro" id="IPR013087">
    <property type="entry name" value="Znf_C2H2_type"/>
</dbReference>
<evidence type="ECO:0000259" key="2">
    <source>
        <dbReference type="PROSITE" id="PS50157"/>
    </source>
</evidence>
<keyword evidence="1" id="KW-0862">Zinc</keyword>
<proteinExistence type="predicted"/>
<organism evidence="3 4">
    <name type="scientific">Dissostichus eleginoides</name>
    <name type="common">Patagonian toothfish</name>
    <name type="synonym">Dissostichus amissus</name>
    <dbReference type="NCBI Taxonomy" id="100907"/>
    <lineage>
        <taxon>Eukaryota</taxon>
        <taxon>Metazoa</taxon>
        <taxon>Chordata</taxon>
        <taxon>Craniata</taxon>
        <taxon>Vertebrata</taxon>
        <taxon>Euteleostomi</taxon>
        <taxon>Actinopterygii</taxon>
        <taxon>Neopterygii</taxon>
        <taxon>Teleostei</taxon>
        <taxon>Neoteleostei</taxon>
        <taxon>Acanthomorphata</taxon>
        <taxon>Eupercaria</taxon>
        <taxon>Perciformes</taxon>
        <taxon>Notothenioidei</taxon>
        <taxon>Nototheniidae</taxon>
        <taxon>Dissostichus</taxon>
    </lineage>
</organism>
<dbReference type="Gene3D" id="3.30.160.60">
    <property type="entry name" value="Classic Zinc Finger"/>
    <property type="match status" value="3"/>
</dbReference>
<dbReference type="SUPFAM" id="SSF57667">
    <property type="entry name" value="beta-beta-alpha zinc fingers"/>
    <property type="match status" value="2"/>
</dbReference>
<dbReference type="InterPro" id="IPR041425">
    <property type="entry name" value="C3/4/5_MG1"/>
</dbReference>
<dbReference type="PROSITE" id="PS50157">
    <property type="entry name" value="ZINC_FINGER_C2H2_2"/>
    <property type="match status" value="3"/>
</dbReference>
<dbReference type="Gene3D" id="2.60.40.1930">
    <property type="match status" value="2"/>
</dbReference>
<dbReference type="Gene3D" id="2.60.40.1940">
    <property type="match status" value="1"/>
</dbReference>
<dbReference type="InterPro" id="IPR041555">
    <property type="entry name" value="MG3"/>
</dbReference>
<dbReference type="Proteomes" id="UP001228049">
    <property type="component" value="Unassembled WGS sequence"/>
</dbReference>
<keyword evidence="1" id="KW-0479">Metal-binding</keyword>
<keyword evidence="4" id="KW-1185">Reference proteome</keyword>
<dbReference type="GO" id="GO:0008270">
    <property type="term" value="F:zinc ion binding"/>
    <property type="evidence" value="ECO:0007669"/>
    <property type="project" value="UniProtKB-KW"/>
</dbReference>
<dbReference type="EMBL" id="JASDAP010000013">
    <property type="protein sequence ID" value="KAK1892595.1"/>
    <property type="molecule type" value="Genomic_DNA"/>
</dbReference>
<evidence type="ECO:0000313" key="3">
    <source>
        <dbReference type="EMBL" id="KAK1892595.1"/>
    </source>
</evidence>
<comment type="caution">
    <text evidence="3">The sequence shown here is derived from an EMBL/GenBank/DDBJ whole genome shotgun (WGS) entry which is preliminary data.</text>
</comment>
<dbReference type="AlphaFoldDB" id="A0AAD9FBF7"/>
<feature type="domain" description="C2H2-type" evidence="2">
    <location>
        <begin position="57"/>
        <end position="86"/>
    </location>
</feature>
<dbReference type="PROSITE" id="PS00028">
    <property type="entry name" value="ZINC_FINGER_C2H2_1"/>
    <property type="match status" value="3"/>
</dbReference>
<dbReference type="InterPro" id="IPR036236">
    <property type="entry name" value="Znf_C2H2_sf"/>
</dbReference>
<dbReference type="Pfam" id="PF01835">
    <property type="entry name" value="MG2"/>
    <property type="match status" value="1"/>
</dbReference>
<dbReference type="Pfam" id="PF17791">
    <property type="entry name" value="MG3"/>
    <property type="match status" value="1"/>
</dbReference>
<evidence type="ECO:0000256" key="1">
    <source>
        <dbReference type="PROSITE-ProRule" id="PRU00042"/>
    </source>
</evidence>
<evidence type="ECO:0000313" key="4">
    <source>
        <dbReference type="Proteomes" id="UP001228049"/>
    </source>
</evidence>
<dbReference type="GO" id="GO:0004866">
    <property type="term" value="F:endopeptidase inhibitor activity"/>
    <property type="evidence" value="ECO:0007669"/>
    <property type="project" value="InterPro"/>
</dbReference>
<accession>A0AAD9FBF7</accession>
<name>A0AAD9FBF7_DISEL</name>
<keyword evidence="1" id="KW-0863">Zinc-finger</keyword>
<dbReference type="FunFam" id="3.30.160.60:FF:000526">
    <property type="entry name" value="PR domain zinc finger protein 12"/>
    <property type="match status" value="1"/>
</dbReference>
<reference evidence="3" key="1">
    <citation type="submission" date="2023-04" db="EMBL/GenBank/DDBJ databases">
        <title>Chromosome-level genome of Chaenocephalus aceratus.</title>
        <authorList>
            <person name="Park H."/>
        </authorList>
    </citation>
    <scope>NUCLEOTIDE SEQUENCE</scope>
    <source>
        <strain evidence="3">DE</strain>
        <tissue evidence="3">Muscle</tissue>
    </source>
</reference>
<dbReference type="PANTHER" id="PTHR11412">
    <property type="entry name" value="MACROGLOBULIN / COMPLEMENT"/>
    <property type="match status" value="1"/>
</dbReference>
<feature type="domain" description="C2H2-type" evidence="2">
    <location>
        <begin position="1"/>
        <end position="28"/>
    </location>
</feature>